<dbReference type="Proteomes" id="UP000790787">
    <property type="component" value="Chromosome 4"/>
</dbReference>
<proteinExistence type="predicted"/>
<dbReference type="GO" id="GO:0051923">
    <property type="term" value="P:sulfation"/>
    <property type="evidence" value="ECO:0000318"/>
    <property type="project" value="GO_Central"/>
</dbReference>
<dbReference type="Gene3D" id="3.40.50.300">
    <property type="entry name" value="P-loop containing nucleotide triphosphate hydrolases"/>
    <property type="match status" value="1"/>
</dbReference>
<accession>A0A1S4ATR9</accession>
<dbReference type="InterPro" id="IPR027417">
    <property type="entry name" value="P-loop_NTPase"/>
</dbReference>
<reference evidence="1" key="1">
    <citation type="journal article" date="2014" name="Nat. Commun.">
        <title>The tobacco genome sequence and its comparison with those of tomato and potato.</title>
        <authorList>
            <person name="Sierro N."/>
            <person name="Battey J.N."/>
            <person name="Ouadi S."/>
            <person name="Bakaher N."/>
            <person name="Bovet L."/>
            <person name="Willig A."/>
            <person name="Goepfert S."/>
            <person name="Peitsch M.C."/>
            <person name="Ivanov N.V."/>
        </authorList>
    </citation>
    <scope>NUCLEOTIDE SEQUENCE [LARGE SCALE GENOMIC DNA]</scope>
</reference>
<dbReference type="GO" id="GO:0005737">
    <property type="term" value="C:cytoplasm"/>
    <property type="evidence" value="ECO:0000318"/>
    <property type="project" value="GO_Central"/>
</dbReference>
<dbReference type="RefSeq" id="XP_016480079.2">
    <property type="nucleotide sequence ID" value="XM_016624593.2"/>
</dbReference>
<name>A0A1S4ATR9_TOBAC</name>
<gene>
    <name evidence="2" type="primary">LOC107801288</name>
</gene>
<dbReference type="GO" id="GO:0008146">
    <property type="term" value="F:sulfotransferase activity"/>
    <property type="evidence" value="ECO:0000318"/>
    <property type="project" value="GO_Central"/>
</dbReference>
<organism evidence="1 2">
    <name type="scientific">Nicotiana tabacum</name>
    <name type="common">Common tobacco</name>
    <dbReference type="NCBI Taxonomy" id="4097"/>
    <lineage>
        <taxon>Eukaryota</taxon>
        <taxon>Viridiplantae</taxon>
        <taxon>Streptophyta</taxon>
        <taxon>Embryophyta</taxon>
        <taxon>Tracheophyta</taxon>
        <taxon>Spermatophyta</taxon>
        <taxon>Magnoliopsida</taxon>
        <taxon>eudicotyledons</taxon>
        <taxon>Gunneridae</taxon>
        <taxon>Pentapetalae</taxon>
        <taxon>asterids</taxon>
        <taxon>lamiids</taxon>
        <taxon>Solanales</taxon>
        <taxon>Solanaceae</taxon>
        <taxon>Nicotianoideae</taxon>
        <taxon>Nicotianeae</taxon>
        <taxon>Nicotiana</taxon>
    </lineage>
</organism>
<dbReference type="PANTHER" id="PTHR11783">
    <property type="entry name" value="SULFOTRANSFERASE SULT"/>
    <property type="match status" value="1"/>
</dbReference>
<protein>
    <submittedName>
        <fullName evidence="2">Flavonol sulfotransferase-like</fullName>
    </submittedName>
</protein>
<dbReference type="KEGG" id="nta:107801288"/>
<dbReference type="Pfam" id="PF00685">
    <property type="entry name" value="Sulfotransfer_1"/>
    <property type="match status" value="1"/>
</dbReference>
<keyword evidence="1" id="KW-1185">Reference proteome</keyword>
<evidence type="ECO:0000313" key="1">
    <source>
        <dbReference type="Proteomes" id="UP000790787"/>
    </source>
</evidence>
<dbReference type="PaxDb" id="4097-A0A1S4AU34"/>
<dbReference type="OMA" id="MTLWNDL"/>
<evidence type="ECO:0000313" key="2">
    <source>
        <dbReference type="RefSeq" id="XP_016480079.2"/>
    </source>
</evidence>
<dbReference type="InterPro" id="IPR000863">
    <property type="entry name" value="Sulfotransferase_dom"/>
</dbReference>
<dbReference type="OrthoDB" id="205623at2759"/>
<reference evidence="2" key="2">
    <citation type="submission" date="2025-08" db="UniProtKB">
        <authorList>
            <consortium name="RefSeq"/>
        </authorList>
    </citation>
    <scope>IDENTIFICATION</scope>
    <source>
        <tissue evidence="2">Leaf</tissue>
    </source>
</reference>
<dbReference type="SUPFAM" id="SSF52540">
    <property type="entry name" value="P-loop containing nucleoside triphosphate hydrolases"/>
    <property type="match status" value="1"/>
</dbReference>
<sequence length="422" mass="48713">MLTTAYLFFPISLRANLQCRVLSISPANFTISLQKKSSHNKEGQDFRSVGSVLTRSGEYELIWSRLHQFSTCSMDISRSHFSQREHNDENEYKKDDQNDSDMLSSFPKENGWMVKHLYQYESFWFSPAAIRGIKRVQECFNAQPTDFFLATFPKAGTTWFKALIFSITNRARFDFSSHPLLAKSPHDCIPFVESIIQDETSYRDYQISCSPCCLFATHIPYSLLPASVVSSGCKIVYVFRDTKDVFVSTWHYMIKIRPKELPSFPIEDAFDLFCKGVSHCGPFWDHVLDYWKASMENPNKILFIMYEDMKKDPILCLTKLAKFLDRPFTLEEEREGAVQEIARLCGFESLSSLKVNQTGVMHFNSIVVENRHFLRKGQVGDWKNHLTLEMAQLLDEITRQKFAGTSLIETLFVDTIPSTVEA</sequence>